<keyword evidence="2" id="KW-1185">Reference proteome</keyword>
<evidence type="ECO:0008006" key="3">
    <source>
        <dbReference type="Google" id="ProtNLM"/>
    </source>
</evidence>
<reference evidence="2" key="1">
    <citation type="journal article" date="2019" name="Int. J. Syst. Evol. Microbiol.">
        <title>The Global Catalogue of Microorganisms (GCM) 10K type strain sequencing project: providing services to taxonomists for standard genome sequencing and annotation.</title>
        <authorList>
            <consortium name="The Broad Institute Genomics Platform"/>
            <consortium name="The Broad Institute Genome Sequencing Center for Infectious Disease"/>
            <person name="Wu L."/>
            <person name="Ma J."/>
        </authorList>
    </citation>
    <scope>NUCLEOTIDE SEQUENCE [LARGE SCALE GENOMIC DNA]</scope>
    <source>
        <strain evidence="2">JCM 19134</strain>
    </source>
</reference>
<dbReference type="EMBL" id="BAABLX010000009">
    <property type="protein sequence ID" value="GAA4939415.1"/>
    <property type="molecule type" value="Genomic_DNA"/>
</dbReference>
<organism evidence="1 2">
    <name type="scientific">Halioxenophilus aromaticivorans</name>
    <dbReference type="NCBI Taxonomy" id="1306992"/>
    <lineage>
        <taxon>Bacteria</taxon>
        <taxon>Pseudomonadati</taxon>
        <taxon>Pseudomonadota</taxon>
        <taxon>Gammaproteobacteria</taxon>
        <taxon>Alteromonadales</taxon>
        <taxon>Alteromonadaceae</taxon>
        <taxon>Halioxenophilus</taxon>
    </lineage>
</organism>
<accession>A0AAV3U1Q1</accession>
<evidence type="ECO:0000313" key="2">
    <source>
        <dbReference type="Proteomes" id="UP001409585"/>
    </source>
</evidence>
<protein>
    <recommendedName>
        <fullName evidence="3">Phosphate ABC transporter substrate-binding protein</fullName>
    </recommendedName>
</protein>
<sequence length="156" mass="18057">MLLTRQRYKRPRSMRLALLLSLYAWPVLAHSEKLYVIVNPTSGVEQLSKNEVVNIYMGRDQTLTRQLTALPIDINAEFPEKGLFYQRLINRDIAEVNSYWVRVMFSGNASPPREVDNYERVKSLIRNNQSTIAYVPEAVLNQLTPEDCKVVYVLNP</sequence>
<evidence type="ECO:0000313" key="1">
    <source>
        <dbReference type="EMBL" id="GAA4939415.1"/>
    </source>
</evidence>
<name>A0AAV3U1Q1_9ALTE</name>
<gene>
    <name evidence="1" type="ORF">GCM10025791_17030</name>
</gene>
<proteinExistence type="predicted"/>
<comment type="caution">
    <text evidence="1">The sequence shown here is derived from an EMBL/GenBank/DDBJ whole genome shotgun (WGS) entry which is preliminary data.</text>
</comment>
<dbReference type="AlphaFoldDB" id="A0AAV3U1Q1"/>
<dbReference type="Proteomes" id="UP001409585">
    <property type="component" value="Unassembled WGS sequence"/>
</dbReference>